<dbReference type="InterPro" id="IPR027417">
    <property type="entry name" value="P-loop_NTPase"/>
</dbReference>
<dbReference type="Proteomes" id="UP000193411">
    <property type="component" value="Unassembled WGS sequence"/>
</dbReference>
<evidence type="ECO:0000313" key="2">
    <source>
        <dbReference type="Proteomes" id="UP000193411"/>
    </source>
</evidence>
<dbReference type="EMBL" id="MCFL01000003">
    <property type="protein sequence ID" value="ORZ40354.1"/>
    <property type="molecule type" value="Genomic_DNA"/>
</dbReference>
<comment type="caution">
    <text evidence="1">The sequence shown here is derived from an EMBL/GenBank/DDBJ whole genome shotgun (WGS) entry which is preliminary data.</text>
</comment>
<dbReference type="Gene3D" id="3.40.50.300">
    <property type="entry name" value="P-loop containing nucleotide triphosphate hydrolases"/>
    <property type="match status" value="1"/>
</dbReference>
<evidence type="ECO:0000313" key="1">
    <source>
        <dbReference type="EMBL" id="ORZ40354.1"/>
    </source>
</evidence>
<dbReference type="GO" id="GO:0005657">
    <property type="term" value="C:replication fork"/>
    <property type="evidence" value="ECO:0007669"/>
    <property type="project" value="TreeGrafter"/>
</dbReference>
<dbReference type="GO" id="GO:0033065">
    <property type="term" value="C:Rad51C-XRCC3 complex"/>
    <property type="evidence" value="ECO:0007669"/>
    <property type="project" value="TreeGrafter"/>
</dbReference>
<dbReference type="PANTHER" id="PTHR46487:SF1">
    <property type="entry name" value="DNA REPAIR PROTEIN XRCC3"/>
    <property type="match status" value="1"/>
</dbReference>
<protein>
    <submittedName>
        <fullName evidence="1">Uncharacterized protein</fullName>
    </submittedName>
</protein>
<accession>A0A1Y2I2A1</accession>
<sequence length="194" mass="20978">MKQRQAFMADLARTLHKLAHVYQMCVVVVNQVAADPRVSQVRDLVRNAKSMDEVGRGYLVREHPELVPSDAAGATGASVLWRAPSGARKVSSLALGPVAVRSNLGGDAAGRVLDQAGGPALGLEWARMVRHRVYLARPGHSQAGQTESSVPAKQPKPSYREMYVLAGMGVPNSLEVPDRRLVFEIREHGLVGLE</sequence>
<dbReference type="GO" id="GO:0000400">
    <property type="term" value="F:four-way junction DNA binding"/>
    <property type="evidence" value="ECO:0007669"/>
    <property type="project" value="TreeGrafter"/>
</dbReference>
<dbReference type="AlphaFoldDB" id="A0A1Y2I2A1"/>
<dbReference type="GO" id="GO:0071140">
    <property type="term" value="P:resolution of mitotic recombination intermediates"/>
    <property type="evidence" value="ECO:0007669"/>
    <property type="project" value="TreeGrafter"/>
</dbReference>
<proteinExistence type="predicted"/>
<dbReference type="GO" id="GO:0090656">
    <property type="term" value="P:t-circle formation"/>
    <property type="evidence" value="ECO:0007669"/>
    <property type="project" value="TreeGrafter"/>
</dbReference>
<gene>
    <name evidence="1" type="ORF">BCR44DRAFT_49297</name>
</gene>
<dbReference type="GO" id="GO:0000722">
    <property type="term" value="P:telomere maintenance via recombination"/>
    <property type="evidence" value="ECO:0007669"/>
    <property type="project" value="TreeGrafter"/>
</dbReference>
<dbReference type="GO" id="GO:0045003">
    <property type="term" value="P:double-strand break repair via synthesis-dependent strand annealing"/>
    <property type="evidence" value="ECO:0007669"/>
    <property type="project" value="TreeGrafter"/>
</dbReference>
<name>A0A1Y2I2A1_9FUNG</name>
<keyword evidence="2" id="KW-1185">Reference proteome</keyword>
<reference evidence="1 2" key="1">
    <citation type="submission" date="2016-07" db="EMBL/GenBank/DDBJ databases">
        <title>Pervasive Adenine N6-methylation of Active Genes in Fungi.</title>
        <authorList>
            <consortium name="DOE Joint Genome Institute"/>
            <person name="Mondo S.J."/>
            <person name="Dannebaum R.O."/>
            <person name="Kuo R.C."/>
            <person name="Labutti K."/>
            <person name="Haridas S."/>
            <person name="Kuo A."/>
            <person name="Salamov A."/>
            <person name="Ahrendt S.R."/>
            <person name="Lipzen A."/>
            <person name="Sullivan W."/>
            <person name="Andreopoulos W.B."/>
            <person name="Clum A."/>
            <person name="Lindquist E."/>
            <person name="Daum C."/>
            <person name="Ramamoorthy G.K."/>
            <person name="Gryganskyi A."/>
            <person name="Culley D."/>
            <person name="Magnuson J.K."/>
            <person name="James T.Y."/>
            <person name="O'Malley M.A."/>
            <person name="Stajich J.E."/>
            <person name="Spatafora J.W."/>
            <person name="Visel A."/>
            <person name="Grigoriev I.V."/>
        </authorList>
    </citation>
    <scope>NUCLEOTIDE SEQUENCE [LARGE SCALE GENOMIC DNA]</scope>
    <source>
        <strain evidence="1 2">PL171</strain>
    </source>
</reference>
<organism evidence="1 2">
    <name type="scientific">Catenaria anguillulae PL171</name>
    <dbReference type="NCBI Taxonomy" id="765915"/>
    <lineage>
        <taxon>Eukaryota</taxon>
        <taxon>Fungi</taxon>
        <taxon>Fungi incertae sedis</taxon>
        <taxon>Blastocladiomycota</taxon>
        <taxon>Blastocladiomycetes</taxon>
        <taxon>Blastocladiales</taxon>
        <taxon>Catenariaceae</taxon>
        <taxon>Catenaria</taxon>
    </lineage>
</organism>
<dbReference type="PANTHER" id="PTHR46487">
    <property type="entry name" value="DNA REPAIR PROTEIN XRCC3"/>
    <property type="match status" value="1"/>
</dbReference>